<gene>
    <name evidence="1" type="ORF">C5F51_35245</name>
</gene>
<evidence type="ECO:0000313" key="1">
    <source>
        <dbReference type="EMBL" id="PPJ19553.1"/>
    </source>
</evidence>
<evidence type="ECO:0000313" key="2">
    <source>
        <dbReference type="Proteomes" id="UP000238356"/>
    </source>
</evidence>
<organism evidence="1 2">
    <name type="scientific">Nocardia nova</name>
    <dbReference type="NCBI Taxonomy" id="37330"/>
    <lineage>
        <taxon>Bacteria</taxon>
        <taxon>Bacillati</taxon>
        <taxon>Actinomycetota</taxon>
        <taxon>Actinomycetes</taxon>
        <taxon>Mycobacteriales</taxon>
        <taxon>Nocardiaceae</taxon>
        <taxon>Nocardia</taxon>
    </lineage>
</organism>
<proteinExistence type="predicted"/>
<keyword evidence="2" id="KW-1185">Reference proteome</keyword>
<protein>
    <submittedName>
        <fullName evidence="1">Uncharacterized protein</fullName>
    </submittedName>
</protein>
<dbReference type="RefSeq" id="WP_104364829.1">
    <property type="nucleotide sequence ID" value="NZ_PSZD01000044.1"/>
</dbReference>
<name>A0A2S5ZUX3_9NOCA</name>
<comment type="caution">
    <text evidence="1">The sequence shown here is derived from an EMBL/GenBank/DDBJ whole genome shotgun (WGS) entry which is preliminary data.</text>
</comment>
<dbReference type="AlphaFoldDB" id="A0A2S5ZUX3"/>
<sequence length="104" mass="11741">MFALAVVLTLAWTVLGVVAVVALVHRGVTGHRVPAPARRRARPGYLRGFRPVLAYEQPRLTARYGAQHERYRTAVPAWLPRLHPWRQPADQKVSKQTIGIERVS</sequence>
<dbReference type="Proteomes" id="UP000238356">
    <property type="component" value="Unassembled WGS sequence"/>
</dbReference>
<dbReference type="EMBL" id="PSZD01000044">
    <property type="protein sequence ID" value="PPJ19553.1"/>
    <property type="molecule type" value="Genomic_DNA"/>
</dbReference>
<accession>A0A2S5ZUX3</accession>
<reference evidence="1 2" key="1">
    <citation type="submission" date="2018-02" db="EMBL/GenBank/DDBJ databases">
        <title>8 Nocardia nova and 1 Nocardia cyriacigeorgica strain used for evolution to TMP-SMX.</title>
        <authorList>
            <person name="Mehta H."/>
            <person name="Weng J."/>
            <person name="Shamoo Y."/>
        </authorList>
    </citation>
    <scope>NUCLEOTIDE SEQUENCE [LARGE SCALE GENOMIC DNA]</scope>
    <source>
        <strain evidence="1 2">BAA2227</strain>
    </source>
</reference>